<organism evidence="1 3">
    <name type="scientific">Ficus carica</name>
    <name type="common">Common fig</name>
    <dbReference type="NCBI Taxonomy" id="3494"/>
    <lineage>
        <taxon>Eukaryota</taxon>
        <taxon>Viridiplantae</taxon>
        <taxon>Streptophyta</taxon>
        <taxon>Embryophyta</taxon>
        <taxon>Tracheophyta</taxon>
        <taxon>Spermatophyta</taxon>
        <taxon>Magnoliopsida</taxon>
        <taxon>eudicotyledons</taxon>
        <taxon>Gunneridae</taxon>
        <taxon>Pentapetalae</taxon>
        <taxon>rosids</taxon>
        <taxon>fabids</taxon>
        <taxon>Rosales</taxon>
        <taxon>Moraceae</taxon>
        <taxon>Ficeae</taxon>
        <taxon>Ficus</taxon>
    </lineage>
</organism>
<proteinExistence type="predicted"/>
<dbReference type="AlphaFoldDB" id="A0AA88EA46"/>
<keyword evidence="3" id="KW-1185">Reference proteome</keyword>
<reference evidence="1" key="1">
    <citation type="submission" date="2023-07" db="EMBL/GenBank/DDBJ databases">
        <title>draft genome sequence of fig (Ficus carica).</title>
        <authorList>
            <person name="Takahashi T."/>
            <person name="Nishimura K."/>
        </authorList>
    </citation>
    <scope>NUCLEOTIDE SEQUENCE</scope>
</reference>
<evidence type="ECO:0000313" key="3">
    <source>
        <dbReference type="Proteomes" id="UP001187192"/>
    </source>
</evidence>
<dbReference type="Proteomes" id="UP001187192">
    <property type="component" value="Unassembled WGS sequence"/>
</dbReference>
<comment type="caution">
    <text evidence="1">The sequence shown here is derived from an EMBL/GenBank/DDBJ whole genome shotgun (WGS) entry which is preliminary data.</text>
</comment>
<name>A0AA88EA46_FICCA</name>
<gene>
    <name evidence="1" type="ORF">TIFTF001_037622</name>
    <name evidence="2" type="ORF">TIFTF001_037625</name>
</gene>
<dbReference type="EMBL" id="BTGU01000644">
    <property type="protein sequence ID" value="GMN68566.1"/>
    <property type="molecule type" value="Genomic_DNA"/>
</dbReference>
<evidence type="ECO:0000313" key="1">
    <source>
        <dbReference type="EMBL" id="GMN68566.1"/>
    </source>
</evidence>
<dbReference type="EMBL" id="BTGU01000645">
    <property type="protein sequence ID" value="GMN68569.1"/>
    <property type="molecule type" value="Genomic_DNA"/>
</dbReference>
<evidence type="ECO:0000313" key="2">
    <source>
        <dbReference type="EMBL" id="GMN68569.1"/>
    </source>
</evidence>
<accession>A0AA88EA46</accession>
<sequence>MFNIHLNNFVDNLSSIFKDVFDDDKKRVLVEGVIGMDMGSVDQLQDFLVRQGEEAELAFNVLPGGGSGCGNNLDNTRG</sequence>
<protein>
    <submittedName>
        <fullName evidence="1">Uncharacterized protein</fullName>
    </submittedName>
</protein>